<protein>
    <submittedName>
        <fullName evidence="1">Concanavalin</fullName>
    </submittedName>
</protein>
<dbReference type="AlphaFoldDB" id="A0A2M9Y9M9"/>
<proteinExistence type="predicted"/>
<dbReference type="InterPro" id="IPR013320">
    <property type="entry name" value="ConA-like_dom_sf"/>
</dbReference>
<gene>
    <name evidence="1" type="ORF">CH362_15265</name>
</gene>
<dbReference type="Pfam" id="PF13385">
    <property type="entry name" value="Laminin_G_3"/>
    <property type="match status" value="1"/>
</dbReference>
<name>A0A2M9Y9M9_9LEPT</name>
<organism evidence="1 2">
    <name type="scientific">Leptospira saintgironsiae</name>
    <dbReference type="NCBI Taxonomy" id="2023183"/>
    <lineage>
        <taxon>Bacteria</taxon>
        <taxon>Pseudomonadati</taxon>
        <taxon>Spirochaetota</taxon>
        <taxon>Spirochaetia</taxon>
        <taxon>Leptospirales</taxon>
        <taxon>Leptospiraceae</taxon>
        <taxon>Leptospira</taxon>
    </lineage>
</organism>
<comment type="caution">
    <text evidence="1">The sequence shown here is derived from an EMBL/GenBank/DDBJ whole genome shotgun (WGS) entry which is preliminary data.</text>
</comment>
<sequence>MRILIFAILLPFYFINCGTYLLLTNQEQNDKHAFLDLVQLTLVNSSIGLVHYWPLDGDTKDIVGGLDLTTVSGTPALTADRFGFPGKAYYYDGSGAYHESIAQGSLFLDGTVSSFTVSAWVNGKWPPGANGGQSIFLSQDGGLGMQFYALSAISCTGRLRAFTNNSGGQGDADVSSQCGMYSENTWYHMVFVWDIESLTASLYVNNVLVNSGKFGNNRPWNTYSSFALGYSPLGTFFYQGSIDEVRVYNRAVFPVSSL</sequence>
<accession>A0A2M9Y9M9</accession>
<reference evidence="1 2" key="1">
    <citation type="submission" date="2017-07" db="EMBL/GenBank/DDBJ databases">
        <title>Leptospira spp. isolated from tropical soils.</title>
        <authorList>
            <person name="Thibeaux R."/>
            <person name="Iraola G."/>
            <person name="Ferres I."/>
            <person name="Bierque E."/>
            <person name="Girault D."/>
            <person name="Soupe-Gilbert M.-E."/>
            <person name="Picardeau M."/>
            <person name="Goarant C."/>
        </authorList>
    </citation>
    <scope>NUCLEOTIDE SEQUENCE [LARGE SCALE GENOMIC DNA]</scope>
    <source>
        <strain evidence="1 2">FH4-C-A2</strain>
    </source>
</reference>
<dbReference type="SUPFAM" id="SSF49899">
    <property type="entry name" value="Concanavalin A-like lectins/glucanases"/>
    <property type="match status" value="1"/>
</dbReference>
<evidence type="ECO:0000313" key="2">
    <source>
        <dbReference type="Proteomes" id="UP000231926"/>
    </source>
</evidence>
<dbReference type="Proteomes" id="UP000231926">
    <property type="component" value="Unassembled WGS sequence"/>
</dbReference>
<dbReference type="EMBL" id="NPDR01000007">
    <property type="protein sequence ID" value="PJZ48149.1"/>
    <property type="molecule type" value="Genomic_DNA"/>
</dbReference>
<evidence type="ECO:0000313" key="1">
    <source>
        <dbReference type="EMBL" id="PJZ48149.1"/>
    </source>
</evidence>
<dbReference type="RefSeq" id="WP_100711196.1">
    <property type="nucleotide sequence ID" value="NZ_NPDR01000007.1"/>
</dbReference>
<keyword evidence="2" id="KW-1185">Reference proteome</keyword>
<dbReference type="Gene3D" id="2.60.120.200">
    <property type="match status" value="1"/>
</dbReference>
<dbReference type="OrthoDB" id="324838at2"/>